<reference evidence="1" key="1">
    <citation type="submission" date="2023-04" db="EMBL/GenBank/DDBJ databases">
        <title>Phytophthora fragariaefolia NBRC 109709.</title>
        <authorList>
            <person name="Ichikawa N."/>
            <person name="Sato H."/>
            <person name="Tonouchi N."/>
        </authorList>
    </citation>
    <scope>NUCLEOTIDE SEQUENCE</scope>
    <source>
        <strain evidence="1">NBRC 109709</strain>
    </source>
</reference>
<gene>
    <name evidence="1" type="ORF">Pfra01_001526200</name>
</gene>
<organism evidence="1 2">
    <name type="scientific">Phytophthora fragariaefolia</name>
    <dbReference type="NCBI Taxonomy" id="1490495"/>
    <lineage>
        <taxon>Eukaryota</taxon>
        <taxon>Sar</taxon>
        <taxon>Stramenopiles</taxon>
        <taxon>Oomycota</taxon>
        <taxon>Peronosporomycetes</taxon>
        <taxon>Peronosporales</taxon>
        <taxon>Peronosporaceae</taxon>
        <taxon>Phytophthora</taxon>
    </lineage>
</organism>
<accession>A0A9W6XSG4</accession>
<comment type="caution">
    <text evidence="1">The sequence shown here is derived from an EMBL/GenBank/DDBJ whole genome shotgun (WGS) entry which is preliminary data.</text>
</comment>
<keyword evidence="2" id="KW-1185">Reference proteome</keyword>
<sequence length="220" mass="23426">MQATAVTPSSPVPVANCHTVAAGSEVLDHNFSLSTDVSFSPPFDRSTIIFSFKAVMRYSCSRWPGSVSPTSLLAQKFWDLGVANRSPLLFPPTEGNRDKCSQQNQVRDEIGDPRVAFVVVHDLVSEESDEEFAEGDDDDSGPAGDVGVHCVDKLSGFLHYDTARRPGFGYPLAACCCGAGQPKYQRTSSIVVGICTERASAAASGDSTGISSDFNVNVPI</sequence>
<dbReference type="Proteomes" id="UP001165121">
    <property type="component" value="Unassembled WGS sequence"/>
</dbReference>
<dbReference type="EMBL" id="BSXT01001650">
    <property type="protein sequence ID" value="GMF44176.1"/>
    <property type="molecule type" value="Genomic_DNA"/>
</dbReference>
<evidence type="ECO:0000313" key="1">
    <source>
        <dbReference type="EMBL" id="GMF44176.1"/>
    </source>
</evidence>
<name>A0A9W6XSG4_9STRA</name>
<protein>
    <submittedName>
        <fullName evidence="1">Unnamed protein product</fullName>
    </submittedName>
</protein>
<dbReference type="AlphaFoldDB" id="A0A9W6XSG4"/>
<evidence type="ECO:0000313" key="2">
    <source>
        <dbReference type="Proteomes" id="UP001165121"/>
    </source>
</evidence>
<proteinExistence type="predicted"/>